<dbReference type="AlphaFoldDB" id="A0A081LEM9"/>
<sequence>MICPICEGHFVAAFTWKSLLLSNDDIFCIACKDHLVKIHHTICPKCGREQSNNQLCRDCSRWNERPDFSDVLVKNRSVYAYNDFMKGVLARFKFRGDTALAELFKRDIRAVFKRSFSIKEPVLIPIPLSKERLKERGFNQSALLASLIGMPVLHPLVKIHQSKQSKKSKNERLDQKGLFQLKQSDAILQKDIVLIDDIYTTGATIYDAAKILKDAGAKSVSSFTLIRS</sequence>
<dbReference type="PANTHER" id="PTHR47505:SF1">
    <property type="entry name" value="DNA UTILIZATION PROTEIN YHGH"/>
    <property type="match status" value="1"/>
</dbReference>
<dbReference type="Pfam" id="PF00156">
    <property type="entry name" value="Pribosyltran"/>
    <property type="match status" value="1"/>
</dbReference>
<proteinExistence type="inferred from homology"/>
<dbReference type="InterPro" id="IPR029057">
    <property type="entry name" value="PRTase-like"/>
</dbReference>
<keyword evidence="4" id="KW-1185">Reference proteome</keyword>
<dbReference type="PANTHER" id="PTHR47505">
    <property type="entry name" value="DNA UTILIZATION PROTEIN YHGH"/>
    <property type="match status" value="1"/>
</dbReference>
<comment type="similarity">
    <text evidence="1">Belongs to the ComF/GntX family.</text>
</comment>
<dbReference type="CDD" id="cd06223">
    <property type="entry name" value="PRTases_typeI"/>
    <property type="match status" value="1"/>
</dbReference>
<dbReference type="InterPro" id="IPR051910">
    <property type="entry name" value="ComF/GntX_DNA_util-trans"/>
</dbReference>
<dbReference type="eggNOG" id="COG1040">
    <property type="taxonomic scope" value="Bacteria"/>
</dbReference>
<dbReference type="Proteomes" id="UP000028091">
    <property type="component" value="Unassembled WGS sequence"/>
</dbReference>
<protein>
    <recommendedName>
        <fullName evidence="2">Phosphoribosyltransferase domain-containing protein</fullName>
    </recommendedName>
</protein>
<comment type="caution">
    <text evidence="3">The sequence shown here is derived from an EMBL/GenBank/DDBJ whole genome shotgun (WGS) entry which is preliminary data.</text>
</comment>
<evidence type="ECO:0000259" key="2">
    <source>
        <dbReference type="Pfam" id="PF00156"/>
    </source>
</evidence>
<name>A0A081LEM9_9BACI</name>
<accession>A0A081LEM9</accession>
<evidence type="ECO:0000256" key="1">
    <source>
        <dbReference type="ARBA" id="ARBA00008007"/>
    </source>
</evidence>
<dbReference type="SUPFAM" id="SSF53271">
    <property type="entry name" value="PRTase-like"/>
    <property type="match status" value="1"/>
</dbReference>
<reference evidence="3 4" key="1">
    <citation type="submission" date="2012-09" db="EMBL/GenBank/DDBJ databases">
        <title>Genome Sequence of Bacillus sp. DW5-4.</title>
        <authorList>
            <person name="Lai Q."/>
            <person name="Liu Y."/>
            <person name="Shao Z."/>
        </authorList>
    </citation>
    <scope>NUCLEOTIDE SEQUENCE [LARGE SCALE GENOMIC DNA]</scope>
    <source>
        <strain evidence="3 4">DW5-4</strain>
    </source>
</reference>
<dbReference type="EMBL" id="JOTP01000003">
    <property type="protein sequence ID" value="KEP27705.1"/>
    <property type="molecule type" value="Genomic_DNA"/>
</dbReference>
<organism evidence="3 4">
    <name type="scientific">Bacillus zhangzhouensis</name>
    <dbReference type="NCBI Taxonomy" id="1178540"/>
    <lineage>
        <taxon>Bacteria</taxon>
        <taxon>Bacillati</taxon>
        <taxon>Bacillota</taxon>
        <taxon>Bacilli</taxon>
        <taxon>Bacillales</taxon>
        <taxon>Bacillaceae</taxon>
        <taxon>Bacillus</taxon>
    </lineage>
</organism>
<feature type="domain" description="Phosphoribosyltransferase" evidence="2">
    <location>
        <begin position="157"/>
        <end position="227"/>
    </location>
</feature>
<evidence type="ECO:0000313" key="3">
    <source>
        <dbReference type="EMBL" id="KEP27705.1"/>
    </source>
</evidence>
<dbReference type="Gene3D" id="3.40.50.2020">
    <property type="match status" value="1"/>
</dbReference>
<dbReference type="InterPro" id="IPR000836">
    <property type="entry name" value="PRTase_dom"/>
</dbReference>
<evidence type="ECO:0000313" key="4">
    <source>
        <dbReference type="Proteomes" id="UP000028091"/>
    </source>
</evidence>
<gene>
    <name evidence="3" type="ORF">BA70_11300</name>
</gene>